<comment type="caution">
    <text evidence="2">The sequence shown here is derived from an EMBL/GenBank/DDBJ whole genome shotgun (WGS) entry which is preliminary data.</text>
</comment>
<reference evidence="2" key="1">
    <citation type="submission" date="2015-02" db="EMBL/GenBank/DDBJ databases">
        <authorList>
            <person name="Chooi Y.-H."/>
        </authorList>
    </citation>
    <scope>NUCLEOTIDE SEQUENCE [LARGE SCALE GENOMIC DNA]</scope>
    <source>
        <strain evidence="2">LAMA 915</strain>
    </source>
</reference>
<accession>A0A0L1KHC4</accession>
<dbReference type="STRING" id="1306953.J121_1881"/>
<dbReference type="RefSeq" id="WP_050599365.1">
    <property type="nucleotide sequence ID" value="NZ_JYNE01000015.1"/>
</dbReference>
<feature type="transmembrane region" description="Helical" evidence="1">
    <location>
        <begin position="145"/>
        <end position="165"/>
    </location>
</feature>
<keyword evidence="1" id="KW-0472">Membrane</keyword>
<dbReference type="Proteomes" id="UP000037446">
    <property type="component" value="Unassembled WGS sequence"/>
</dbReference>
<protein>
    <submittedName>
        <fullName evidence="2">Uncharacterized protein</fullName>
    </submittedName>
</protein>
<gene>
    <name evidence="2" type="ORF">J121_1881</name>
</gene>
<feature type="transmembrane region" description="Helical" evidence="1">
    <location>
        <begin position="32"/>
        <end position="52"/>
    </location>
</feature>
<evidence type="ECO:0000313" key="2">
    <source>
        <dbReference type="EMBL" id="KNH03291.1"/>
    </source>
</evidence>
<feature type="transmembrane region" description="Helical" evidence="1">
    <location>
        <begin position="6"/>
        <end position="25"/>
    </location>
</feature>
<name>A0A0L1KHC4_9SPHN</name>
<organism evidence="2 3">
    <name type="scientific">Qipengyuania citrea LAMA 915</name>
    <dbReference type="NCBI Taxonomy" id="1306953"/>
    <lineage>
        <taxon>Bacteria</taxon>
        <taxon>Pseudomonadati</taxon>
        <taxon>Pseudomonadota</taxon>
        <taxon>Alphaproteobacteria</taxon>
        <taxon>Sphingomonadales</taxon>
        <taxon>Erythrobacteraceae</taxon>
        <taxon>Qipengyuania</taxon>
    </lineage>
</organism>
<evidence type="ECO:0000256" key="1">
    <source>
        <dbReference type="SAM" id="Phobius"/>
    </source>
</evidence>
<keyword evidence="1" id="KW-0812">Transmembrane</keyword>
<proteinExistence type="predicted"/>
<sequence>MVSPELIWLAGALAVMGIALLRMSWGRPGRAAGLNALGWAALAIGVVIGGAVAGAWGIAVTSLFAVGTAIAILAKAVFEHPRRQRPARPLRETEALNGVGGTRIGQALATFAIAGPLALVVSVLFALAARLALIAAGAGEANGNVAVLGLVPLVWPILAFVLLITQTRGKQLLLTSAVAIAALALAVLVGGF</sequence>
<evidence type="ECO:0000313" key="3">
    <source>
        <dbReference type="Proteomes" id="UP000037446"/>
    </source>
</evidence>
<dbReference type="AlphaFoldDB" id="A0A0L1KHC4"/>
<feature type="transmembrane region" description="Helical" evidence="1">
    <location>
        <begin position="111"/>
        <end position="133"/>
    </location>
</feature>
<dbReference type="EMBL" id="JYNE01000015">
    <property type="protein sequence ID" value="KNH03291.1"/>
    <property type="molecule type" value="Genomic_DNA"/>
</dbReference>
<feature type="transmembrane region" description="Helical" evidence="1">
    <location>
        <begin position="58"/>
        <end position="78"/>
    </location>
</feature>
<dbReference type="GeneID" id="93684994"/>
<keyword evidence="1" id="KW-1133">Transmembrane helix</keyword>
<dbReference type="PATRIC" id="fig|1306953.7.peg.1933"/>
<feature type="transmembrane region" description="Helical" evidence="1">
    <location>
        <begin position="172"/>
        <end position="191"/>
    </location>
</feature>